<keyword evidence="2" id="KW-1185">Reference proteome</keyword>
<organism evidence="1 2">
    <name type="scientific">Dreissena polymorpha</name>
    <name type="common">Zebra mussel</name>
    <name type="synonym">Mytilus polymorpha</name>
    <dbReference type="NCBI Taxonomy" id="45954"/>
    <lineage>
        <taxon>Eukaryota</taxon>
        <taxon>Metazoa</taxon>
        <taxon>Spiralia</taxon>
        <taxon>Lophotrochozoa</taxon>
        <taxon>Mollusca</taxon>
        <taxon>Bivalvia</taxon>
        <taxon>Autobranchia</taxon>
        <taxon>Heteroconchia</taxon>
        <taxon>Euheterodonta</taxon>
        <taxon>Imparidentia</taxon>
        <taxon>Neoheterodontei</taxon>
        <taxon>Myida</taxon>
        <taxon>Dreissenoidea</taxon>
        <taxon>Dreissenidae</taxon>
        <taxon>Dreissena</taxon>
    </lineage>
</organism>
<reference evidence="1" key="2">
    <citation type="submission" date="2020-11" db="EMBL/GenBank/DDBJ databases">
        <authorList>
            <person name="McCartney M.A."/>
            <person name="Auch B."/>
            <person name="Kono T."/>
            <person name="Mallez S."/>
            <person name="Becker A."/>
            <person name="Gohl D.M."/>
            <person name="Silverstein K.A.T."/>
            <person name="Koren S."/>
            <person name="Bechman K.B."/>
            <person name="Herman A."/>
            <person name="Abrahante J.E."/>
            <person name="Garbe J."/>
        </authorList>
    </citation>
    <scope>NUCLEOTIDE SEQUENCE</scope>
    <source>
        <strain evidence="1">Duluth1</strain>
        <tissue evidence="1">Whole animal</tissue>
    </source>
</reference>
<dbReference type="EMBL" id="JAIWYP010000002">
    <property type="protein sequence ID" value="KAH3864227.1"/>
    <property type="molecule type" value="Genomic_DNA"/>
</dbReference>
<evidence type="ECO:0000313" key="1">
    <source>
        <dbReference type="EMBL" id="KAH3864227.1"/>
    </source>
</evidence>
<proteinExistence type="predicted"/>
<dbReference type="Proteomes" id="UP000828390">
    <property type="component" value="Unassembled WGS sequence"/>
</dbReference>
<sequence length="50" mass="5672">MSLVECECYLPSKREITGSIPTVGAFSRFSPKKYCFYTGNGRESVSIRFQ</sequence>
<reference evidence="1" key="1">
    <citation type="journal article" date="2019" name="bioRxiv">
        <title>The Genome of the Zebra Mussel, Dreissena polymorpha: A Resource for Invasive Species Research.</title>
        <authorList>
            <person name="McCartney M.A."/>
            <person name="Auch B."/>
            <person name="Kono T."/>
            <person name="Mallez S."/>
            <person name="Zhang Y."/>
            <person name="Obille A."/>
            <person name="Becker A."/>
            <person name="Abrahante J.E."/>
            <person name="Garbe J."/>
            <person name="Badalamenti J.P."/>
            <person name="Herman A."/>
            <person name="Mangelson H."/>
            <person name="Liachko I."/>
            <person name="Sullivan S."/>
            <person name="Sone E.D."/>
            <person name="Koren S."/>
            <person name="Silverstein K.A.T."/>
            <person name="Beckman K.B."/>
            <person name="Gohl D.M."/>
        </authorList>
    </citation>
    <scope>NUCLEOTIDE SEQUENCE</scope>
    <source>
        <strain evidence="1">Duluth1</strain>
        <tissue evidence="1">Whole animal</tissue>
    </source>
</reference>
<accession>A0A9D4RF25</accession>
<comment type="caution">
    <text evidence="1">The sequence shown here is derived from an EMBL/GenBank/DDBJ whole genome shotgun (WGS) entry which is preliminary data.</text>
</comment>
<evidence type="ECO:0000313" key="2">
    <source>
        <dbReference type="Proteomes" id="UP000828390"/>
    </source>
</evidence>
<dbReference type="AlphaFoldDB" id="A0A9D4RF25"/>
<name>A0A9D4RF25_DREPO</name>
<gene>
    <name evidence="1" type="ORF">DPMN_027243</name>
</gene>
<protein>
    <submittedName>
        <fullName evidence="1">Uncharacterized protein</fullName>
    </submittedName>
</protein>